<keyword evidence="4" id="KW-1185">Reference proteome</keyword>
<sequence>MRLLDTSAPQPELTEFFGNAIPVYAILSHTWGDGEVSYHDLQYSRDKAEKKAGYQKIKESCEIASQYGYRYVWIDTCCIDKTSSAELSEAINSMFGYYRDCRICLAYLSDVASQEDPKRQASAFRRSRWFKRGWTLQELLAPPSLVFFSQDWVDIGTKSSLRIVVSEVTRIPVQVLMNNHPETISIAKRMSWAADRKTTRAEDLAYCLMGIFDVHMPTLYGEGGPNAFMRLQQEIIWKSDDQSIFAWTAPGYECGPFASSPSAFSYTGDVQVWNPGESEELQSPYTMTNLGLRIELLLIHRPEYYTLAVLNCHDKGMFLGIYLRQVEGNRYVRASPELLEWRRDRSGAYKEEVYIMDQNVMSMHKWIRPAPLISEDFKFRLCPSLSNFQCFAKSREITPRVQSVLLKRSGQQEAFVVLVGVQEHIWAQIITGGPLVEELTDNYKRHESLVPSWYNWDDIQRLWDDKQRIWDDIQRLWDAIENAAIRCRFELADRREERLNSEEIVSVSVREIWVSSPWPQHTPRLLAEIDLRPSKEPSIQYETRYKEPSIPPEYDFLVTWAQTYATKMKEVFPKNIRQESNKASIFLPSAVLQEGTPYILVFDHKETGKSFAIVLGLSKPFRVWTDIFLLHAQETAEDVWKRIRSTPEADPTAEKLASTSLMIGEDTISVRSGKRGFFAENHHFWVEILDYGSFHLQKEYQDGDSEFDVGAQIVVNDETDDETD</sequence>
<feature type="domain" description="DUF8212" evidence="2">
    <location>
        <begin position="226"/>
        <end position="251"/>
    </location>
</feature>
<reference evidence="3 4" key="1">
    <citation type="journal article" date="2019" name="Nat. Ecol. Evol.">
        <title>Megaphylogeny resolves global patterns of mushroom evolution.</title>
        <authorList>
            <person name="Varga T."/>
            <person name="Krizsan K."/>
            <person name="Foldi C."/>
            <person name="Dima B."/>
            <person name="Sanchez-Garcia M."/>
            <person name="Sanchez-Ramirez S."/>
            <person name="Szollosi G.J."/>
            <person name="Szarkandi J.G."/>
            <person name="Papp V."/>
            <person name="Albert L."/>
            <person name="Andreopoulos W."/>
            <person name="Angelini C."/>
            <person name="Antonin V."/>
            <person name="Barry K.W."/>
            <person name="Bougher N.L."/>
            <person name="Buchanan P."/>
            <person name="Buyck B."/>
            <person name="Bense V."/>
            <person name="Catcheside P."/>
            <person name="Chovatia M."/>
            <person name="Cooper J."/>
            <person name="Damon W."/>
            <person name="Desjardin D."/>
            <person name="Finy P."/>
            <person name="Geml J."/>
            <person name="Haridas S."/>
            <person name="Hughes K."/>
            <person name="Justo A."/>
            <person name="Karasinski D."/>
            <person name="Kautmanova I."/>
            <person name="Kiss B."/>
            <person name="Kocsube S."/>
            <person name="Kotiranta H."/>
            <person name="LaButti K.M."/>
            <person name="Lechner B.E."/>
            <person name="Liimatainen K."/>
            <person name="Lipzen A."/>
            <person name="Lukacs Z."/>
            <person name="Mihaltcheva S."/>
            <person name="Morgado L.N."/>
            <person name="Niskanen T."/>
            <person name="Noordeloos M.E."/>
            <person name="Ohm R.A."/>
            <person name="Ortiz-Santana B."/>
            <person name="Ovrebo C."/>
            <person name="Racz N."/>
            <person name="Riley R."/>
            <person name="Savchenko A."/>
            <person name="Shiryaev A."/>
            <person name="Soop K."/>
            <person name="Spirin V."/>
            <person name="Szebenyi C."/>
            <person name="Tomsovsky M."/>
            <person name="Tulloss R.E."/>
            <person name="Uehling J."/>
            <person name="Grigoriev I.V."/>
            <person name="Vagvolgyi C."/>
            <person name="Papp T."/>
            <person name="Martin F.M."/>
            <person name="Miettinen O."/>
            <person name="Hibbett D.S."/>
            <person name="Nagy L.G."/>
        </authorList>
    </citation>
    <scope>NUCLEOTIDE SEQUENCE [LARGE SCALE GENOMIC DNA]</scope>
    <source>
        <strain evidence="3 4">CBS 962.96</strain>
    </source>
</reference>
<feature type="domain" description="Heterokaryon incompatibility" evidence="1">
    <location>
        <begin position="24"/>
        <end position="115"/>
    </location>
</feature>
<name>A0A4S8LX79_DENBC</name>
<dbReference type="PANTHER" id="PTHR10622">
    <property type="entry name" value="HET DOMAIN-CONTAINING PROTEIN"/>
    <property type="match status" value="1"/>
</dbReference>
<evidence type="ECO:0000313" key="4">
    <source>
        <dbReference type="Proteomes" id="UP000297245"/>
    </source>
</evidence>
<dbReference type="Pfam" id="PF06985">
    <property type="entry name" value="HET"/>
    <property type="match status" value="1"/>
</dbReference>
<evidence type="ECO:0000259" key="2">
    <source>
        <dbReference type="Pfam" id="PF26640"/>
    </source>
</evidence>
<accession>A0A4S8LX79</accession>
<dbReference type="InterPro" id="IPR010730">
    <property type="entry name" value="HET"/>
</dbReference>
<gene>
    <name evidence="3" type="ORF">K435DRAFT_165942</name>
</gene>
<protein>
    <submittedName>
        <fullName evidence="3">HET-domain-containing protein</fullName>
    </submittedName>
</protein>
<dbReference type="OrthoDB" id="674604at2759"/>
<dbReference type="EMBL" id="ML179229">
    <property type="protein sequence ID" value="THU94254.1"/>
    <property type="molecule type" value="Genomic_DNA"/>
</dbReference>
<dbReference type="Pfam" id="PF26640">
    <property type="entry name" value="DUF8212"/>
    <property type="match status" value="1"/>
</dbReference>
<proteinExistence type="predicted"/>
<dbReference type="InterPro" id="IPR058525">
    <property type="entry name" value="DUF8212"/>
</dbReference>
<dbReference type="Proteomes" id="UP000297245">
    <property type="component" value="Unassembled WGS sequence"/>
</dbReference>
<dbReference type="AlphaFoldDB" id="A0A4S8LX79"/>
<organism evidence="3 4">
    <name type="scientific">Dendrothele bispora (strain CBS 962.96)</name>
    <dbReference type="NCBI Taxonomy" id="1314807"/>
    <lineage>
        <taxon>Eukaryota</taxon>
        <taxon>Fungi</taxon>
        <taxon>Dikarya</taxon>
        <taxon>Basidiomycota</taxon>
        <taxon>Agaricomycotina</taxon>
        <taxon>Agaricomycetes</taxon>
        <taxon>Agaricomycetidae</taxon>
        <taxon>Agaricales</taxon>
        <taxon>Agaricales incertae sedis</taxon>
        <taxon>Dendrothele</taxon>
    </lineage>
</organism>
<dbReference type="PANTHER" id="PTHR10622:SF12">
    <property type="entry name" value="HET DOMAIN-CONTAINING PROTEIN"/>
    <property type="match status" value="1"/>
</dbReference>
<evidence type="ECO:0000313" key="3">
    <source>
        <dbReference type="EMBL" id="THU94254.1"/>
    </source>
</evidence>
<evidence type="ECO:0000259" key="1">
    <source>
        <dbReference type="Pfam" id="PF06985"/>
    </source>
</evidence>